<proteinExistence type="predicted"/>
<reference evidence="3 4" key="1">
    <citation type="journal article" date="2020" name="Genomics">
        <title>Complete, high-quality genomes from long-read metagenomic sequencing of two wolf lichen thalli reveals enigmatic genome architecture.</title>
        <authorList>
            <person name="McKenzie S.K."/>
            <person name="Walston R.F."/>
            <person name="Allen J.L."/>
        </authorList>
    </citation>
    <scope>NUCLEOTIDE SEQUENCE [LARGE SCALE GENOMIC DNA]</scope>
    <source>
        <strain evidence="3">WasteWater1</strain>
    </source>
</reference>
<comment type="caution">
    <text evidence="3">The sequence shown here is derived from an EMBL/GenBank/DDBJ whole genome shotgun (WGS) entry which is preliminary data.</text>
</comment>
<sequence length="327" mass="37472">MAPSKRPSLEMAVTSSTLFGLPLEIRIMIYTQLLHSTAEILIPSNQFKRQRNCKGVGIYKHCALCGRSFGRIESYMSHQYLGCGQSPNFTRWPKGPEQAPSLWPALLRTCRFIHREAAPVLYRSNTFSFEDAATPNFFRWSTDQAQAPFIERVHVLMPFTRHIIPRKRETYHCRNPWWQYCMGNTFSLATDFPHLKGITITLSRGLAVAGSQDVRTNFELFAKHVYRLNWLQVIGLNDPTLLKYLYSVVERADEDHGRKGMQTEITEYGECIGWKNAIIWWGLPGEEAPCKPTPYAGDQRVRNRLFRIVDGNVVSYAAGQSFLDTGE</sequence>
<keyword evidence="4" id="KW-1185">Reference proteome</keyword>
<protein>
    <recommendedName>
        <fullName evidence="2">C2H2-type domain-containing protein</fullName>
    </recommendedName>
</protein>
<feature type="domain" description="C2H2-type" evidence="2">
    <location>
        <begin position="60"/>
        <end position="87"/>
    </location>
</feature>
<dbReference type="PROSITE" id="PS50157">
    <property type="entry name" value="ZINC_FINGER_C2H2_2"/>
    <property type="match status" value="1"/>
</dbReference>
<dbReference type="GeneID" id="59339151"/>
<dbReference type="Pfam" id="PF24864">
    <property type="entry name" value="DUF7730"/>
    <property type="match status" value="1"/>
</dbReference>
<keyword evidence="1" id="KW-0862">Zinc</keyword>
<keyword evidence="1" id="KW-0863">Zinc-finger</keyword>
<dbReference type="Proteomes" id="UP000593566">
    <property type="component" value="Unassembled WGS sequence"/>
</dbReference>
<dbReference type="PANTHER" id="PTHR42085">
    <property type="entry name" value="F-BOX DOMAIN-CONTAINING PROTEIN"/>
    <property type="match status" value="1"/>
</dbReference>
<dbReference type="GO" id="GO:0008270">
    <property type="term" value="F:zinc ion binding"/>
    <property type="evidence" value="ECO:0007669"/>
    <property type="project" value="UniProtKB-KW"/>
</dbReference>
<evidence type="ECO:0000313" key="3">
    <source>
        <dbReference type="EMBL" id="KAF6224186.1"/>
    </source>
</evidence>
<dbReference type="PANTHER" id="PTHR42085:SF2">
    <property type="entry name" value="F-BOX DOMAIN-CONTAINING PROTEIN"/>
    <property type="match status" value="1"/>
</dbReference>
<dbReference type="AlphaFoldDB" id="A0A8H6CJ70"/>
<accession>A0A8H6CJ70</accession>
<organism evidence="3 4">
    <name type="scientific">Letharia lupina</name>
    <dbReference type="NCBI Taxonomy" id="560253"/>
    <lineage>
        <taxon>Eukaryota</taxon>
        <taxon>Fungi</taxon>
        <taxon>Dikarya</taxon>
        <taxon>Ascomycota</taxon>
        <taxon>Pezizomycotina</taxon>
        <taxon>Lecanoromycetes</taxon>
        <taxon>OSLEUM clade</taxon>
        <taxon>Lecanoromycetidae</taxon>
        <taxon>Lecanorales</taxon>
        <taxon>Lecanorineae</taxon>
        <taxon>Parmeliaceae</taxon>
        <taxon>Letharia</taxon>
    </lineage>
</organism>
<dbReference type="EMBL" id="JACCJB010000009">
    <property type="protein sequence ID" value="KAF6224186.1"/>
    <property type="molecule type" value="Genomic_DNA"/>
</dbReference>
<evidence type="ECO:0000313" key="4">
    <source>
        <dbReference type="Proteomes" id="UP000593566"/>
    </source>
</evidence>
<name>A0A8H6CJ70_9LECA</name>
<dbReference type="InterPro" id="IPR038883">
    <property type="entry name" value="AN11006-like"/>
</dbReference>
<dbReference type="RefSeq" id="XP_037153246.1">
    <property type="nucleotide sequence ID" value="XM_037301612.1"/>
</dbReference>
<dbReference type="InterPro" id="IPR056632">
    <property type="entry name" value="DUF7730"/>
</dbReference>
<gene>
    <name evidence="3" type="ORF">HO133_010761</name>
</gene>
<evidence type="ECO:0000259" key="2">
    <source>
        <dbReference type="PROSITE" id="PS50157"/>
    </source>
</evidence>
<keyword evidence="1" id="KW-0479">Metal-binding</keyword>
<evidence type="ECO:0000256" key="1">
    <source>
        <dbReference type="PROSITE-ProRule" id="PRU00042"/>
    </source>
</evidence>
<dbReference type="InterPro" id="IPR013087">
    <property type="entry name" value="Znf_C2H2_type"/>
</dbReference>